<feature type="region of interest" description="Disordered" evidence="1">
    <location>
        <begin position="35"/>
        <end position="60"/>
    </location>
</feature>
<evidence type="ECO:0000256" key="1">
    <source>
        <dbReference type="SAM" id="MobiDB-lite"/>
    </source>
</evidence>
<keyword evidence="3" id="KW-1185">Reference proteome</keyword>
<organism evidence="2 3">
    <name type="scientific">Streptomyces spinoverrucosus</name>
    <dbReference type="NCBI Taxonomy" id="284043"/>
    <lineage>
        <taxon>Bacteria</taxon>
        <taxon>Bacillati</taxon>
        <taxon>Actinomycetota</taxon>
        <taxon>Actinomycetes</taxon>
        <taxon>Kitasatosporales</taxon>
        <taxon>Streptomycetaceae</taxon>
        <taxon>Streptomyces</taxon>
    </lineage>
</organism>
<protein>
    <submittedName>
        <fullName evidence="2">Uncharacterized protein</fullName>
    </submittedName>
</protein>
<reference evidence="2 3" key="1">
    <citation type="submission" date="2019-06" db="EMBL/GenBank/DDBJ databases">
        <title>Whole genome shotgun sequence of Streptomyces spinoverrucosus NBRC 14228.</title>
        <authorList>
            <person name="Hosoyama A."/>
            <person name="Uohara A."/>
            <person name="Ohji S."/>
            <person name="Ichikawa N."/>
        </authorList>
    </citation>
    <scope>NUCLEOTIDE SEQUENCE [LARGE SCALE GENOMIC DNA]</scope>
    <source>
        <strain evidence="2 3">NBRC 14228</strain>
    </source>
</reference>
<accession>A0A4Y3VXE7</accession>
<proteinExistence type="predicted"/>
<sequence length="80" mass="8837">MLVFAALAIRSIRAPAIPYRENSARAAVTMRSRVESARHRAHLSPGRAVHSAERGRAEASHPVHRVLLLRRAAANPFRPP</sequence>
<dbReference type="AlphaFoldDB" id="A0A4Y3VXE7"/>
<feature type="compositionally biased region" description="Basic and acidic residues" evidence="1">
    <location>
        <begin position="50"/>
        <end position="60"/>
    </location>
</feature>
<name>A0A4Y3VXE7_9ACTN</name>
<dbReference type="Proteomes" id="UP000317881">
    <property type="component" value="Unassembled WGS sequence"/>
</dbReference>
<evidence type="ECO:0000313" key="2">
    <source>
        <dbReference type="EMBL" id="GEC10431.1"/>
    </source>
</evidence>
<evidence type="ECO:0000313" key="3">
    <source>
        <dbReference type="Proteomes" id="UP000317881"/>
    </source>
</evidence>
<dbReference type="EMBL" id="BJND01000109">
    <property type="protein sequence ID" value="GEC10431.1"/>
    <property type="molecule type" value="Genomic_DNA"/>
</dbReference>
<comment type="caution">
    <text evidence="2">The sequence shown here is derived from an EMBL/GenBank/DDBJ whole genome shotgun (WGS) entry which is preliminary data.</text>
</comment>
<gene>
    <name evidence="2" type="ORF">SSP24_80860</name>
</gene>